<dbReference type="Proteomes" id="UP000287166">
    <property type="component" value="Unassembled WGS sequence"/>
</dbReference>
<evidence type="ECO:0000256" key="3">
    <source>
        <dbReference type="ARBA" id="ARBA00022792"/>
    </source>
</evidence>
<dbReference type="GeneID" id="38778854"/>
<keyword evidence="8" id="KW-1185">Reference proteome</keyword>
<name>A0A401GID7_9APHY</name>
<organism evidence="7 8">
    <name type="scientific">Sparassis crispa</name>
    <dbReference type="NCBI Taxonomy" id="139825"/>
    <lineage>
        <taxon>Eukaryota</taxon>
        <taxon>Fungi</taxon>
        <taxon>Dikarya</taxon>
        <taxon>Basidiomycota</taxon>
        <taxon>Agaricomycotina</taxon>
        <taxon>Agaricomycetes</taxon>
        <taxon>Polyporales</taxon>
        <taxon>Sparassidaceae</taxon>
        <taxon>Sparassis</taxon>
    </lineage>
</organism>
<dbReference type="GO" id="GO:0005743">
    <property type="term" value="C:mitochondrial inner membrane"/>
    <property type="evidence" value="ECO:0007669"/>
    <property type="project" value="UniProtKB-SubCell"/>
</dbReference>
<dbReference type="OrthoDB" id="6246201at2759"/>
<accession>A0A401GID7</accession>
<dbReference type="EMBL" id="BFAD01000004">
    <property type="protein sequence ID" value="GBE81937.1"/>
    <property type="molecule type" value="Genomic_DNA"/>
</dbReference>
<comment type="caution">
    <text evidence="7">The sequence shown here is derived from an EMBL/GenBank/DDBJ whole genome shotgun (WGS) entry which is preliminary data.</text>
</comment>
<proteinExistence type="inferred from homology"/>
<keyword evidence="6" id="KW-0472">Membrane</keyword>
<evidence type="ECO:0000256" key="6">
    <source>
        <dbReference type="ARBA" id="ARBA00023136"/>
    </source>
</evidence>
<gene>
    <name evidence="7" type="ORF">SCP_0403110</name>
</gene>
<comment type="similarity">
    <text evidence="2">Belongs to the COA8 family.</text>
</comment>
<dbReference type="AlphaFoldDB" id="A0A401GID7"/>
<dbReference type="PANTHER" id="PTHR31107:SF2">
    <property type="entry name" value="CYTOCHROME C OXIDASE ASSEMBLY FACTOR 8"/>
    <property type="match status" value="1"/>
</dbReference>
<evidence type="ECO:0000256" key="1">
    <source>
        <dbReference type="ARBA" id="ARBA00004443"/>
    </source>
</evidence>
<dbReference type="InParanoid" id="A0A401GID7"/>
<evidence type="ECO:0000313" key="7">
    <source>
        <dbReference type="EMBL" id="GBE81937.1"/>
    </source>
</evidence>
<dbReference type="RefSeq" id="XP_027612850.1">
    <property type="nucleotide sequence ID" value="XM_027757049.1"/>
</dbReference>
<dbReference type="Pfam" id="PF10231">
    <property type="entry name" value="COA8"/>
    <property type="match status" value="1"/>
</dbReference>
<sequence>MLRLRAKASLRIPTHQLHVSALRHNLVGPPDPVSHLRPIIYEDAPSTPLTGVHPYSLKEFAGDTGEYQWKMQRQELDAYNNAFWTDSNIRFEAAKSAVLESLPETAPTEDREFALSEFYKRWLMQEQSRQKEYNSQWRKRNWTSIVLGARVRYEKFKSLISRPFTSRSDDSQNE</sequence>
<dbReference type="GO" id="GO:0097193">
    <property type="term" value="P:intrinsic apoptotic signaling pathway"/>
    <property type="evidence" value="ECO:0007669"/>
    <property type="project" value="InterPro"/>
</dbReference>
<dbReference type="InterPro" id="IPR018796">
    <property type="entry name" value="COA8"/>
</dbReference>
<keyword evidence="5" id="KW-0496">Mitochondrion</keyword>
<evidence type="ECO:0000256" key="4">
    <source>
        <dbReference type="ARBA" id="ARBA00022946"/>
    </source>
</evidence>
<protein>
    <submittedName>
        <fullName evidence="7">Uncharacterized protein</fullName>
    </submittedName>
</protein>
<comment type="subcellular location">
    <subcellularLocation>
        <location evidence="1">Mitochondrion inner membrane</location>
        <topology evidence="1">Peripheral membrane protein</topology>
        <orientation evidence="1">Matrix side</orientation>
    </subcellularLocation>
</comment>
<reference evidence="7 8" key="1">
    <citation type="journal article" date="2018" name="Sci. Rep.">
        <title>Genome sequence of the cauliflower mushroom Sparassis crispa (Hanabiratake) and its association with beneficial usage.</title>
        <authorList>
            <person name="Kiyama R."/>
            <person name="Furutani Y."/>
            <person name="Kawaguchi K."/>
            <person name="Nakanishi T."/>
        </authorList>
    </citation>
    <scope>NUCLEOTIDE SEQUENCE [LARGE SCALE GENOMIC DNA]</scope>
</reference>
<keyword evidence="3" id="KW-0999">Mitochondrion inner membrane</keyword>
<dbReference type="PANTHER" id="PTHR31107">
    <property type="entry name" value="APOPTOGENIC PROTEIN 1, MITOCHONDRIAL"/>
    <property type="match status" value="1"/>
</dbReference>
<evidence type="ECO:0000313" key="8">
    <source>
        <dbReference type="Proteomes" id="UP000287166"/>
    </source>
</evidence>
<evidence type="ECO:0000256" key="5">
    <source>
        <dbReference type="ARBA" id="ARBA00023128"/>
    </source>
</evidence>
<evidence type="ECO:0000256" key="2">
    <source>
        <dbReference type="ARBA" id="ARBA00005453"/>
    </source>
</evidence>
<keyword evidence="4" id="KW-0809">Transit peptide</keyword>